<name>A0A0E9WKG1_ANGAN</name>
<accession>A0A0E9WKG1</accession>
<dbReference type="AlphaFoldDB" id="A0A0E9WKG1"/>
<reference evidence="2" key="2">
    <citation type="journal article" date="2015" name="Fish Shellfish Immunol.">
        <title>Early steps in the European eel (Anguilla anguilla)-Vibrio vulnificus interaction in the gills: Role of the RtxA13 toxin.</title>
        <authorList>
            <person name="Callol A."/>
            <person name="Pajuelo D."/>
            <person name="Ebbesson L."/>
            <person name="Teles M."/>
            <person name="MacKenzie S."/>
            <person name="Amaro C."/>
        </authorList>
    </citation>
    <scope>NUCLEOTIDE SEQUENCE</scope>
</reference>
<keyword evidence="1" id="KW-0812">Transmembrane</keyword>
<organism evidence="2">
    <name type="scientific">Anguilla anguilla</name>
    <name type="common">European freshwater eel</name>
    <name type="synonym">Muraena anguilla</name>
    <dbReference type="NCBI Taxonomy" id="7936"/>
    <lineage>
        <taxon>Eukaryota</taxon>
        <taxon>Metazoa</taxon>
        <taxon>Chordata</taxon>
        <taxon>Craniata</taxon>
        <taxon>Vertebrata</taxon>
        <taxon>Euteleostomi</taxon>
        <taxon>Actinopterygii</taxon>
        <taxon>Neopterygii</taxon>
        <taxon>Teleostei</taxon>
        <taxon>Anguilliformes</taxon>
        <taxon>Anguillidae</taxon>
        <taxon>Anguilla</taxon>
    </lineage>
</organism>
<evidence type="ECO:0000313" key="2">
    <source>
        <dbReference type="EMBL" id="JAH89973.1"/>
    </source>
</evidence>
<dbReference type="EMBL" id="GBXM01018604">
    <property type="protein sequence ID" value="JAH89973.1"/>
    <property type="molecule type" value="Transcribed_RNA"/>
</dbReference>
<feature type="transmembrane region" description="Helical" evidence="1">
    <location>
        <begin position="12"/>
        <end position="34"/>
    </location>
</feature>
<protein>
    <submittedName>
        <fullName evidence="2">Uncharacterized protein</fullName>
    </submittedName>
</protein>
<evidence type="ECO:0000256" key="1">
    <source>
        <dbReference type="SAM" id="Phobius"/>
    </source>
</evidence>
<reference evidence="2" key="1">
    <citation type="submission" date="2014-11" db="EMBL/GenBank/DDBJ databases">
        <authorList>
            <person name="Amaro Gonzalez C."/>
        </authorList>
    </citation>
    <scope>NUCLEOTIDE SEQUENCE</scope>
</reference>
<feature type="transmembrane region" description="Helical" evidence="1">
    <location>
        <begin position="46"/>
        <end position="70"/>
    </location>
</feature>
<proteinExistence type="predicted"/>
<keyword evidence="1" id="KW-1133">Transmembrane helix</keyword>
<keyword evidence="1" id="KW-0472">Membrane</keyword>
<sequence length="100" mass="11747">MLTLDTSCTERAVFSGVFMVFPNPYFHGLFVLNWSFYVGASFRNVFAVWTAFPVAFQCAFKLLLFFLFFLNSTDNFKCILLQFNPRDVLLMYMKPVLFQH</sequence>